<dbReference type="EMBL" id="LAZR01039921">
    <property type="protein sequence ID" value="KKL15810.1"/>
    <property type="molecule type" value="Genomic_DNA"/>
</dbReference>
<name>A0A0F9B2F4_9ZZZZ</name>
<reference evidence="1" key="1">
    <citation type="journal article" date="2015" name="Nature">
        <title>Complex archaea that bridge the gap between prokaryotes and eukaryotes.</title>
        <authorList>
            <person name="Spang A."/>
            <person name="Saw J.H."/>
            <person name="Jorgensen S.L."/>
            <person name="Zaremba-Niedzwiedzka K."/>
            <person name="Martijn J."/>
            <person name="Lind A.E."/>
            <person name="van Eijk R."/>
            <person name="Schleper C."/>
            <person name="Guy L."/>
            <person name="Ettema T.J."/>
        </authorList>
    </citation>
    <scope>NUCLEOTIDE SEQUENCE</scope>
</reference>
<evidence type="ECO:0000313" key="1">
    <source>
        <dbReference type="EMBL" id="KKL15810.1"/>
    </source>
</evidence>
<dbReference type="AlphaFoldDB" id="A0A0F9B2F4"/>
<comment type="caution">
    <text evidence="1">The sequence shown here is derived from an EMBL/GenBank/DDBJ whole genome shotgun (WGS) entry which is preliminary data.</text>
</comment>
<proteinExistence type="predicted"/>
<protein>
    <submittedName>
        <fullName evidence="1">Uncharacterized protein</fullName>
    </submittedName>
</protein>
<sequence>MHTPGPWEIIISPDDGHRHILAVVQGSHKNVCALSVRSIRETDANAHLIAAAPELLEACEEIKEWLMYIGSKVTFVHLDAAIAKATGI</sequence>
<accession>A0A0F9B2F4</accession>
<organism evidence="1">
    <name type="scientific">marine sediment metagenome</name>
    <dbReference type="NCBI Taxonomy" id="412755"/>
    <lineage>
        <taxon>unclassified sequences</taxon>
        <taxon>metagenomes</taxon>
        <taxon>ecological metagenomes</taxon>
    </lineage>
</organism>
<gene>
    <name evidence="1" type="ORF">LCGC14_2501870</name>
</gene>